<gene>
    <name evidence="1" type="ORF">K457DRAFT_140378</name>
</gene>
<reference evidence="1 2" key="1">
    <citation type="submission" date="2016-05" db="EMBL/GenBank/DDBJ databases">
        <title>Genome sequencing reveals origins of a unique bacterial endosymbiosis in the earliest lineages of terrestrial Fungi.</title>
        <authorList>
            <consortium name="DOE Joint Genome Institute"/>
            <person name="Uehling J."/>
            <person name="Gryganskyi A."/>
            <person name="Hameed K."/>
            <person name="Tschaplinski T."/>
            <person name="Misztal P."/>
            <person name="Wu S."/>
            <person name="Desiro A."/>
            <person name="Vande Pol N."/>
            <person name="Du Z.-Y."/>
            <person name="Zienkiewicz A."/>
            <person name="Zienkiewicz K."/>
            <person name="Morin E."/>
            <person name="Tisserant E."/>
            <person name="Splivallo R."/>
            <person name="Hainaut M."/>
            <person name="Henrissat B."/>
            <person name="Ohm R."/>
            <person name="Kuo A."/>
            <person name="Yan J."/>
            <person name="Lipzen A."/>
            <person name="Nolan M."/>
            <person name="Labutti K."/>
            <person name="Barry K."/>
            <person name="Goldstein A."/>
            <person name="Labbe J."/>
            <person name="Schadt C."/>
            <person name="Tuskan G."/>
            <person name="Grigoriev I."/>
            <person name="Martin F."/>
            <person name="Vilgalys R."/>
            <person name="Bonito G."/>
        </authorList>
    </citation>
    <scope>NUCLEOTIDE SEQUENCE [LARGE SCALE GENOMIC DNA]</scope>
    <source>
        <strain evidence="1 2">AG-77</strain>
    </source>
</reference>
<dbReference type="Proteomes" id="UP000078512">
    <property type="component" value="Unassembled WGS sequence"/>
</dbReference>
<dbReference type="EMBL" id="KV442066">
    <property type="protein sequence ID" value="OAQ26469.1"/>
    <property type="molecule type" value="Genomic_DNA"/>
</dbReference>
<keyword evidence="2" id="KW-1185">Reference proteome</keyword>
<organism evidence="1 2">
    <name type="scientific">Linnemannia elongata AG-77</name>
    <dbReference type="NCBI Taxonomy" id="1314771"/>
    <lineage>
        <taxon>Eukaryota</taxon>
        <taxon>Fungi</taxon>
        <taxon>Fungi incertae sedis</taxon>
        <taxon>Mucoromycota</taxon>
        <taxon>Mortierellomycotina</taxon>
        <taxon>Mortierellomycetes</taxon>
        <taxon>Mortierellales</taxon>
        <taxon>Mortierellaceae</taxon>
        <taxon>Linnemannia</taxon>
    </lineage>
</organism>
<name>A0A197JQ46_9FUNG</name>
<sequence>MRRMDLIHKRELAEIEFRKAIRLAEINSETKQERALREREKDINLEVEKRVLAKEKELERLLDIARKQLGAYPTPSTAQ</sequence>
<protein>
    <submittedName>
        <fullName evidence="1">Uncharacterized protein</fullName>
    </submittedName>
</protein>
<evidence type="ECO:0000313" key="2">
    <source>
        <dbReference type="Proteomes" id="UP000078512"/>
    </source>
</evidence>
<proteinExistence type="predicted"/>
<accession>A0A197JQ46</accession>
<dbReference type="OrthoDB" id="2448377at2759"/>
<dbReference type="AlphaFoldDB" id="A0A197JQ46"/>
<evidence type="ECO:0000313" key="1">
    <source>
        <dbReference type="EMBL" id="OAQ26469.1"/>
    </source>
</evidence>